<dbReference type="Gene3D" id="3.90.245.10">
    <property type="entry name" value="Ribonucleoside hydrolase-like"/>
    <property type="match status" value="1"/>
</dbReference>
<dbReference type="InterPro" id="IPR036452">
    <property type="entry name" value="Ribo_hydro-like"/>
</dbReference>
<keyword evidence="2" id="KW-1185">Reference proteome</keyword>
<dbReference type="AlphaFoldDB" id="A0AAD7ULZ4"/>
<accession>A0AAD7ULZ4</accession>
<dbReference type="SUPFAM" id="SSF53590">
    <property type="entry name" value="Nucleoside hydrolase"/>
    <property type="match status" value="1"/>
</dbReference>
<dbReference type="Proteomes" id="UP001230188">
    <property type="component" value="Unassembled WGS sequence"/>
</dbReference>
<dbReference type="EMBL" id="JAQMWT010000057">
    <property type="protein sequence ID" value="KAJ8612105.1"/>
    <property type="molecule type" value="Genomic_DNA"/>
</dbReference>
<name>A0AAD7ULZ4_9STRA</name>
<gene>
    <name evidence="1" type="ORF">CTAYLR_002452</name>
</gene>
<reference evidence="1" key="1">
    <citation type="submission" date="2023-01" db="EMBL/GenBank/DDBJ databases">
        <title>Metagenome sequencing of chrysophaentin producing Chrysophaeum taylorii.</title>
        <authorList>
            <person name="Davison J."/>
            <person name="Bewley C."/>
        </authorList>
    </citation>
    <scope>NUCLEOTIDE SEQUENCE</scope>
    <source>
        <strain evidence="1">NIES-1699</strain>
    </source>
</reference>
<evidence type="ECO:0000313" key="2">
    <source>
        <dbReference type="Proteomes" id="UP001230188"/>
    </source>
</evidence>
<evidence type="ECO:0008006" key="3">
    <source>
        <dbReference type="Google" id="ProtNLM"/>
    </source>
</evidence>
<sequence>MGVSDEVQLVMVSDPGQDLDDEMAVLVLRSLVAQGAVEPLCVIANLAPSPARARLLRGTLDALGLEDVAVGVGSDGGTQTHADTFSDLAREYMPDEGRERSIGPGDDVLRAAFERAPPKSITLLCISSLKDAATFFERDRRLFLDKIRVAVIMGGVAPRARDDAPLEPDAAANNAFDFDSARFFYRELQLARVPMVVVGRAAAYACPLPRSVYDDLLATDSPIAARLHRAQRRTIHQLWIRARAPPGAPERAGLPPRCDRVWFSKTFCGGADLDDDDNDIWSFVQNFNMYDPIALVACHPHLRREFFRPKYLEIYGTTHTLIGVEDDSHGINDVPRLRDFLTYHVRRGLRYSSCHDDGAPLTSPDRPRLWHTPIDVSPR</sequence>
<protein>
    <recommendedName>
        <fullName evidence="3">Inosine/uridine-preferring nucleoside hydrolase domain-containing protein</fullName>
    </recommendedName>
</protein>
<evidence type="ECO:0000313" key="1">
    <source>
        <dbReference type="EMBL" id="KAJ8612105.1"/>
    </source>
</evidence>
<organism evidence="1 2">
    <name type="scientific">Chrysophaeum taylorii</name>
    <dbReference type="NCBI Taxonomy" id="2483200"/>
    <lineage>
        <taxon>Eukaryota</taxon>
        <taxon>Sar</taxon>
        <taxon>Stramenopiles</taxon>
        <taxon>Ochrophyta</taxon>
        <taxon>Pelagophyceae</taxon>
        <taxon>Pelagomonadales</taxon>
        <taxon>Pelagomonadaceae</taxon>
        <taxon>Chrysophaeum</taxon>
    </lineage>
</organism>
<proteinExistence type="predicted"/>
<comment type="caution">
    <text evidence="1">The sequence shown here is derived from an EMBL/GenBank/DDBJ whole genome shotgun (WGS) entry which is preliminary data.</text>
</comment>
<dbReference type="GO" id="GO:0016799">
    <property type="term" value="F:hydrolase activity, hydrolyzing N-glycosyl compounds"/>
    <property type="evidence" value="ECO:0007669"/>
    <property type="project" value="InterPro"/>
</dbReference>